<protein>
    <recommendedName>
        <fullName evidence="4">Big-1 domain-containing protein</fullName>
    </recommendedName>
</protein>
<accession>A0ABP9X2Z6</accession>
<dbReference type="RefSeq" id="WP_345722840.1">
    <property type="nucleotide sequence ID" value="NZ_BAABRU010000010.1"/>
</dbReference>
<evidence type="ECO:0000313" key="2">
    <source>
        <dbReference type="EMBL" id="GAA5529228.1"/>
    </source>
</evidence>
<keyword evidence="3" id="KW-1185">Reference proteome</keyword>
<feature type="chain" id="PRO_5045907563" description="Big-1 domain-containing protein" evidence="1">
    <location>
        <begin position="25"/>
        <end position="338"/>
    </location>
</feature>
<feature type="signal peptide" evidence="1">
    <location>
        <begin position="1"/>
        <end position="24"/>
    </location>
</feature>
<keyword evidence="1" id="KW-0732">Signal</keyword>
<organism evidence="2 3">
    <name type="scientific">Herpetosiphon gulosus</name>
    <dbReference type="NCBI Taxonomy" id="1973496"/>
    <lineage>
        <taxon>Bacteria</taxon>
        <taxon>Bacillati</taxon>
        <taxon>Chloroflexota</taxon>
        <taxon>Chloroflexia</taxon>
        <taxon>Herpetosiphonales</taxon>
        <taxon>Herpetosiphonaceae</taxon>
        <taxon>Herpetosiphon</taxon>
    </lineage>
</organism>
<dbReference type="Proteomes" id="UP001428290">
    <property type="component" value="Unassembled WGS sequence"/>
</dbReference>
<comment type="caution">
    <text evidence="2">The sequence shown here is derived from an EMBL/GenBank/DDBJ whole genome shotgun (WGS) entry which is preliminary data.</text>
</comment>
<dbReference type="EMBL" id="BAABRU010000010">
    <property type="protein sequence ID" value="GAA5529228.1"/>
    <property type="molecule type" value="Genomic_DNA"/>
</dbReference>
<evidence type="ECO:0000313" key="3">
    <source>
        <dbReference type="Proteomes" id="UP001428290"/>
    </source>
</evidence>
<evidence type="ECO:0000256" key="1">
    <source>
        <dbReference type="SAM" id="SignalP"/>
    </source>
</evidence>
<evidence type="ECO:0008006" key="4">
    <source>
        <dbReference type="Google" id="ProtNLM"/>
    </source>
</evidence>
<proteinExistence type="predicted"/>
<name>A0ABP9X2Z6_9CHLR</name>
<gene>
    <name evidence="2" type="ORF">Hgul01_03034</name>
</gene>
<reference evidence="2 3" key="1">
    <citation type="submission" date="2024-02" db="EMBL/GenBank/DDBJ databases">
        <title>Herpetosiphon gulosus NBRC 112829.</title>
        <authorList>
            <person name="Ichikawa N."/>
            <person name="Katano-Makiyama Y."/>
            <person name="Hidaka K."/>
        </authorList>
    </citation>
    <scope>NUCLEOTIDE SEQUENCE [LARGE SCALE GENOMIC DNA]</scope>
    <source>
        <strain evidence="2 3">NBRC 112829</strain>
    </source>
</reference>
<sequence>MSKRVMLILGLLLGLTLWPKAASAHEVCFPEDQSPHCLSDPFSDYWEANGGLPVFGYPITTVNREQNRETGKVYRTQWMERNRFELHPENTGTPYEVLLGLLGKDRLAQLGRQPDPAESGPKAGCLWFKETGHNVCDQGNGIGFKSYWQANGLKIDGLDAYARSLQLFGLPLTEPKMERNSSGDLVETQWFERARFEWHPNNPNNFKVLLGLLGKEVRGTTPPTAPPTTSPPTTANCTMNAPTVAEGAQAWVVYPEIASNATQTVCVRLTISTKPKSGATATVEIDLASGTQSLIGLTDSSGIATIQFKVGSQSSGRRNDVRASFSTGQTATTSFVIK</sequence>